<keyword evidence="8" id="KW-1185">Reference proteome</keyword>
<dbReference type="CDD" id="cd06580">
    <property type="entry name" value="TM_PBP1_transp_TpRbsC_like"/>
    <property type="match status" value="1"/>
</dbReference>
<reference evidence="8" key="1">
    <citation type="journal article" date="2013" name="Stand. Genomic Sci.">
        <title>Complete genome sequence of Desulfocapsa sulfexigens, a marine deltaproteobacterium specialized in disproportionating inorganic sulfur compounds.</title>
        <authorList>
            <person name="Finster K.W."/>
            <person name="Kjeldsen K.U."/>
            <person name="Kube M."/>
            <person name="Reinhardt R."/>
            <person name="Mussmann M."/>
            <person name="Amann R."/>
            <person name="Schreiber L."/>
        </authorList>
    </citation>
    <scope>NUCLEOTIDE SEQUENCE [LARGE SCALE GENOMIC DNA]</scope>
    <source>
        <strain evidence="8">DSM 10523 / SB164P1</strain>
    </source>
</reference>
<dbReference type="Pfam" id="PF02653">
    <property type="entry name" value="BPD_transp_2"/>
    <property type="match status" value="1"/>
</dbReference>
<keyword evidence="2" id="KW-1003">Cell membrane</keyword>
<evidence type="ECO:0000256" key="6">
    <source>
        <dbReference type="SAM" id="Phobius"/>
    </source>
</evidence>
<evidence type="ECO:0000256" key="5">
    <source>
        <dbReference type="ARBA" id="ARBA00023136"/>
    </source>
</evidence>
<dbReference type="PANTHER" id="PTHR43370">
    <property type="entry name" value="SUGAR ABC TRANSPORTER INTEGRAL MEMBRANE PROTEIN-RELATED"/>
    <property type="match status" value="1"/>
</dbReference>
<feature type="transmembrane region" description="Helical" evidence="6">
    <location>
        <begin position="62"/>
        <end position="85"/>
    </location>
</feature>
<dbReference type="HOGENOM" id="CLU_040769_1_1_7"/>
<dbReference type="RefSeq" id="WP_015405666.1">
    <property type="nucleotide sequence ID" value="NC_020304.1"/>
</dbReference>
<protein>
    <submittedName>
        <fullName evidence="7">Putative ABC-type transport system, permease component</fullName>
    </submittedName>
</protein>
<gene>
    <name evidence="7" type="ordered locus">UWK_03468</name>
</gene>
<evidence type="ECO:0000256" key="4">
    <source>
        <dbReference type="ARBA" id="ARBA00022989"/>
    </source>
</evidence>
<comment type="subcellular location">
    <subcellularLocation>
        <location evidence="1">Cell membrane</location>
        <topology evidence="1">Multi-pass membrane protein</topology>
    </subcellularLocation>
</comment>
<feature type="transmembrane region" description="Helical" evidence="6">
    <location>
        <begin position="270"/>
        <end position="289"/>
    </location>
</feature>
<proteinExistence type="predicted"/>
<dbReference type="GO" id="GO:0022857">
    <property type="term" value="F:transmembrane transporter activity"/>
    <property type="evidence" value="ECO:0007669"/>
    <property type="project" value="InterPro"/>
</dbReference>
<feature type="transmembrane region" description="Helical" evidence="6">
    <location>
        <begin position="146"/>
        <end position="167"/>
    </location>
</feature>
<feature type="transmembrane region" description="Helical" evidence="6">
    <location>
        <begin position="39"/>
        <end position="56"/>
    </location>
</feature>
<dbReference type="OrthoDB" id="9792579at2"/>
<evidence type="ECO:0000313" key="7">
    <source>
        <dbReference type="EMBL" id="AGF79984.1"/>
    </source>
</evidence>
<evidence type="ECO:0000256" key="1">
    <source>
        <dbReference type="ARBA" id="ARBA00004651"/>
    </source>
</evidence>
<keyword evidence="5 6" id="KW-0472">Membrane</keyword>
<evidence type="ECO:0000256" key="3">
    <source>
        <dbReference type="ARBA" id="ARBA00022692"/>
    </source>
</evidence>
<dbReference type="AlphaFoldDB" id="M1NK89"/>
<dbReference type="KEGG" id="dsf:UWK_03468"/>
<dbReference type="STRING" id="1167006.UWK_03468"/>
<feature type="transmembrane region" description="Helical" evidence="6">
    <location>
        <begin position="220"/>
        <end position="238"/>
    </location>
</feature>
<name>M1NK89_DESSD</name>
<dbReference type="InterPro" id="IPR001851">
    <property type="entry name" value="ABC_transp_permease"/>
</dbReference>
<feature type="transmembrane region" description="Helical" evidence="6">
    <location>
        <begin position="188"/>
        <end position="208"/>
    </location>
</feature>
<accession>M1NK89</accession>
<sequence length="327" mass="34805">MIGDLSIPVLIASVLTASAPLIIIALGETLTEKSGVINLSLDGVVLFSAMAAFVIARQTDSLLLGFLAGGCAGMFTGLIVGYFSIYLHLTQVAVGFALSLLCRDLAYFLGNPYSRVQGPTLLATKLPFYDSLPNSLQVVLTQPPTVWIALLLIFLFYCFFSFSKAGLSLRSVGENPAASFARGLNPGRIQMTAVLAGAFLVGLGGAAYSLSLKPGWGRPQGAEGIGWIALALVIFGGWHPIRVALGAMLFAFLQVSGIGLQNLFPGVPAQVFQTAPFPLMIFTLVLMHFSTGNTRKQDYSENKTQGFAGKLFLSRAPKALGKNYKQE</sequence>
<dbReference type="Proteomes" id="UP000011721">
    <property type="component" value="Chromosome"/>
</dbReference>
<evidence type="ECO:0000313" key="8">
    <source>
        <dbReference type="Proteomes" id="UP000011721"/>
    </source>
</evidence>
<evidence type="ECO:0000256" key="2">
    <source>
        <dbReference type="ARBA" id="ARBA00022475"/>
    </source>
</evidence>
<feature type="transmembrane region" description="Helical" evidence="6">
    <location>
        <begin position="6"/>
        <end position="27"/>
    </location>
</feature>
<keyword evidence="4 6" id="KW-1133">Transmembrane helix</keyword>
<dbReference type="eggNOG" id="COG1079">
    <property type="taxonomic scope" value="Bacteria"/>
</dbReference>
<keyword evidence="3 6" id="KW-0812">Transmembrane</keyword>
<dbReference type="PANTHER" id="PTHR43370:SF2">
    <property type="entry name" value="ABC TRANSPORTER PERMEASE PROTEIN"/>
    <property type="match status" value="1"/>
</dbReference>
<organism evidence="7 8">
    <name type="scientific">Desulfocapsa sulfexigens (strain DSM 10523 / SB164P1)</name>
    <dbReference type="NCBI Taxonomy" id="1167006"/>
    <lineage>
        <taxon>Bacteria</taxon>
        <taxon>Pseudomonadati</taxon>
        <taxon>Thermodesulfobacteriota</taxon>
        <taxon>Desulfobulbia</taxon>
        <taxon>Desulfobulbales</taxon>
        <taxon>Desulfocapsaceae</taxon>
        <taxon>Desulfocapsa</taxon>
    </lineage>
</organism>
<dbReference type="GO" id="GO:0005886">
    <property type="term" value="C:plasma membrane"/>
    <property type="evidence" value="ECO:0007669"/>
    <property type="project" value="UniProtKB-SubCell"/>
</dbReference>
<dbReference type="EMBL" id="CP003985">
    <property type="protein sequence ID" value="AGF79984.1"/>
    <property type="molecule type" value="Genomic_DNA"/>
</dbReference>